<dbReference type="GO" id="GO:0003700">
    <property type="term" value="F:DNA-binding transcription factor activity"/>
    <property type="evidence" value="ECO:0007669"/>
    <property type="project" value="InterPro"/>
</dbReference>
<dbReference type="InterPro" id="IPR000835">
    <property type="entry name" value="HTH_MarR-typ"/>
</dbReference>
<name>A0A3Q9BRR2_9BURK</name>
<organism evidence="5 6">
    <name type="scientific">Undibacterium parvum</name>
    <dbReference type="NCBI Taxonomy" id="401471"/>
    <lineage>
        <taxon>Bacteria</taxon>
        <taxon>Pseudomonadati</taxon>
        <taxon>Pseudomonadota</taxon>
        <taxon>Betaproteobacteria</taxon>
        <taxon>Burkholderiales</taxon>
        <taxon>Oxalobacteraceae</taxon>
        <taxon>Undibacterium</taxon>
    </lineage>
</organism>
<keyword evidence="1" id="KW-0805">Transcription regulation</keyword>
<evidence type="ECO:0000256" key="1">
    <source>
        <dbReference type="ARBA" id="ARBA00023015"/>
    </source>
</evidence>
<evidence type="ECO:0000259" key="4">
    <source>
        <dbReference type="PROSITE" id="PS50995"/>
    </source>
</evidence>
<dbReference type="PRINTS" id="PR00598">
    <property type="entry name" value="HTHMARR"/>
</dbReference>
<feature type="domain" description="HTH marR-type" evidence="4">
    <location>
        <begin position="1"/>
        <end position="147"/>
    </location>
</feature>
<dbReference type="KEGG" id="upv:EJN92_11125"/>
<dbReference type="InterPro" id="IPR036390">
    <property type="entry name" value="WH_DNA-bd_sf"/>
</dbReference>
<keyword evidence="3" id="KW-0804">Transcription</keyword>
<accession>A0A3Q9BRR2</accession>
<dbReference type="SUPFAM" id="SSF46785">
    <property type="entry name" value="Winged helix' DNA-binding domain"/>
    <property type="match status" value="1"/>
</dbReference>
<proteinExistence type="predicted"/>
<dbReference type="Pfam" id="PF12802">
    <property type="entry name" value="MarR_2"/>
    <property type="match status" value="1"/>
</dbReference>
<dbReference type="Gene3D" id="1.10.10.10">
    <property type="entry name" value="Winged helix-like DNA-binding domain superfamily/Winged helix DNA-binding domain"/>
    <property type="match status" value="1"/>
</dbReference>
<dbReference type="OrthoDB" id="4549026at2"/>
<keyword evidence="2" id="KW-0238">DNA-binding</keyword>
<evidence type="ECO:0000256" key="3">
    <source>
        <dbReference type="ARBA" id="ARBA00023163"/>
    </source>
</evidence>
<dbReference type="RefSeq" id="WP_126127887.1">
    <property type="nucleotide sequence ID" value="NZ_CP034464.1"/>
</dbReference>
<dbReference type="SMART" id="SM00347">
    <property type="entry name" value="HTH_MARR"/>
    <property type="match status" value="1"/>
</dbReference>
<dbReference type="GO" id="GO:0003677">
    <property type="term" value="F:DNA binding"/>
    <property type="evidence" value="ECO:0007669"/>
    <property type="project" value="UniProtKB-KW"/>
</dbReference>
<dbReference type="PANTHER" id="PTHR42756:SF1">
    <property type="entry name" value="TRANSCRIPTIONAL REPRESSOR OF EMRAB OPERON"/>
    <property type="match status" value="1"/>
</dbReference>
<dbReference type="PANTHER" id="PTHR42756">
    <property type="entry name" value="TRANSCRIPTIONAL REGULATOR, MARR"/>
    <property type="match status" value="1"/>
</dbReference>
<evidence type="ECO:0000313" key="5">
    <source>
        <dbReference type="EMBL" id="AZP12507.1"/>
    </source>
</evidence>
<dbReference type="AlphaFoldDB" id="A0A3Q9BRR2"/>
<gene>
    <name evidence="5" type="ORF">EJN92_11125</name>
</gene>
<evidence type="ECO:0000256" key="2">
    <source>
        <dbReference type="ARBA" id="ARBA00023125"/>
    </source>
</evidence>
<protein>
    <submittedName>
        <fullName evidence="5">MarR family transcriptional regulator</fullName>
    </submittedName>
</protein>
<dbReference type="InterPro" id="IPR036388">
    <property type="entry name" value="WH-like_DNA-bd_sf"/>
</dbReference>
<reference evidence="5 6" key="1">
    <citation type="journal article" date="2011" name="Int. J. Syst. Evol. Microbiol.">
        <title>Description of Undibacterium oligocarboniphilum sp. nov., isolated from purified water, and Undibacterium pigrum strain CCUG 49012 as the type strain of Undibacterium parvum sp. nov., and emended descriptions of the genus Undibacterium and the species Undibacterium pigrum.</title>
        <authorList>
            <person name="Eder W."/>
            <person name="Wanner G."/>
            <person name="Ludwig W."/>
            <person name="Busse H.J."/>
            <person name="Ziemke-Kageler F."/>
            <person name="Lang E."/>
        </authorList>
    </citation>
    <scope>NUCLEOTIDE SEQUENCE [LARGE SCALE GENOMIC DNA]</scope>
    <source>
        <strain evidence="5 6">DSM 23061</strain>
    </source>
</reference>
<evidence type="ECO:0000313" key="6">
    <source>
        <dbReference type="Proteomes" id="UP000275663"/>
    </source>
</evidence>
<sequence>MKKSNPPKTLSSPHGTQAWLSTIRAYNLCEASLSARLALQGLRVGDLEVLATLATTPGISQMELAARCFITKSAVSMLLAQMEAEGLVSRAIDDVDTRTKRLLLTASGKQLAALAMQTQAEVVEVMVEGVSDSEIAIIDRVMRQVSERLENLIAADKKIALLKAKI</sequence>
<dbReference type="PROSITE" id="PS50995">
    <property type="entry name" value="HTH_MARR_2"/>
    <property type="match status" value="1"/>
</dbReference>
<dbReference type="EMBL" id="CP034464">
    <property type="protein sequence ID" value="AZP12507.1"/>
    <property type="molecule type" value="Genomic_DNA"/>
</dbReference>
<dbReference type="Proteomes" id="UP000275663">
    <property type="component" value="Chromosome"/>
</dbReference>
<keyword evidence="6" id="KW-1185">Reference proteome</keyword>